<dbReference type="SUPFAM" id="SSF103088">
    <property type="entry name" value="OmpA-like"/>
    <property type="match status" value="1"/>
</dbReference>
<dbReference type="RefSeq" id="WP_045985153.1">
    <property type="nucleotide sequence ID" value="NZ_CP063052.1"/>
</dbReference>
<dbReference type="InterPro" id="IPR006665">
    <property type="entry name" value="OmpA-like"/>
</dbReference>
<protein>
    <submittedName>
        <fullName evidence="1">Uncharacterized protein</fullName>
    </submittedName>
</protein>
<dbReference type="Gene3D" id="3.30.1330.60">
    <property type="entry name" value="OmpA-like domain"/>
    <property type="match status" value="1"/>
</dbReference>
<proteinExistence type="predicted"/>
<dbReference type="GO" id="GO:0016020">
    <property type="term" value="C:membrane"/>
    <property type="evidence" value="ECO:0007669"/>
    <property type="project" value="UniProtKB-UniRule"/>
</dbReference>
<comment type="caution">
    <text evidence="1">The sequence shown here is derived from an EMBL/GenBank/DDBJ whole genome shotgun (WGS) entry which is preliminary data.</text>
</comment>
<name>A0A837GBF1_9VIBR</name>
<dbReference type="CDD" id="cd07185">
    <property type="entry name" value="OmpA_C-like"/>
    <property type="match status" value="1"/>
</dbReference>
<evidence type="ECO:0000313" key="1">
    <source>
        <dbReference type="EMBL" id="KJY77172.1"/>
    </source>
</evidence>
<dbReference type="PROSITE" id="PS51123">
    <property type="entry name" value="OMPA_2"/>
    <property type="match status" value="1"/>
</dbReference>
<dbReference type="InterPro" id="IPR036737">
    <property type="entry name" value="OmpA-like_sf"/>
</dbReference>
<accession>A0A837GBF1</accession>
<gene>
    <name evidence="1" type="ORF">TW71_04980</name>
</gene>
<reference evidence="1" key="1">
    <citation type="journal article" date="2015" name="BMC Genomics">
        <title>Genome mining reveals unlocked bioactive potential of marine Gram-negative bacteria.</title>
        <authorList>
            <person name="Machado H."/>
            <person name="Sonnenschein E.C."/>
            <person name="Melchiorsen J."/>
            <person name="Gram L."/>
        </authorList>
    </citation>
    <scope>NUCLEOTIDE SEQUENCE</scope>
    <source>
        <strain evidence="1">S2052</strain>
    </source>
</reference>
<organism evidence="1">
    <name type="scientific">Vibrio coralliilyticus</name>
    <dbReference type="NCBI Taxonomy" id="190893"/>
    <lineage>
        <taxon>Bacteria</taxon>
        <taxon>Pseudomonadati</taxon>
        <taxon>Pseudomonadota</taxon>
        <taxon>Gammaproteobacteria</taxon>
        <taxon>Vibrionales</taxon>
        <taxon>Vibrionaceae</taxon>
        <taxon>Vibrio</taxon>
    </lineage>
</organism>
<dbReference type="EMBL" id="JXXR01000002">
    <property type="protein sequence ID" value="KJY77172.1"/>
    <property type="molecule type" value="Genomic_DNA"/>
</dbReference>
<sequence length="1587" mass="178968">MLPTLDKDLYLFGSIFDKELDKESGKDIFKDWHTGGDLTSIDFLSKKVRPIPLTPVVFGALSAIEKPKVWGTDRFGKLMHLGLGEPIKSFDGQPVEGELIEANEDNSGSPEPDQTERVLLHHSGRVENIKPDIEYELSFPPVSWLAQMIGDPEAESGAAAAGDLAANLRDFVQQVDKSQVGVNFKLSKILPSQLAPAYVAEHGEALTEQQETYNQWRELKLKNPEKPIFGFMMPQMHTCAVMFTDPLYVGAEVTLVKPLRNIASDSVGEASEEVIATALVSIPKKGYVEGEVEETIEGLPSAFFHLDPTKIDDGFYLIRVKFWKRLWEQLQESPDAKLPDTVTLANITKTITCREGETEPQELYSYELHEKLTFKPSPGIGKVACVCGDMITLEETLIQQFPTQLPSYADYATNGLTHQVQSQPGLGSLSLTGTILKTYDSIASDFVSMDGLKLNGSAGDIAQTIGLSLWENTEQGLIPDIVMSGLAVHAAIAARKDALKGVKLANILAKRQLNFAQTAALIFRKKVFDYPYLKRQFTIGQNASGSKKFQSAVGRLSKSWMSGTLVSRGLPIVATGSAAISMWEGYKGYSDAITNGKDAYKKLEEMSGHYLNHLTFIKKSNDKESWYSKAQDIQDTLGPDARIYEDAQGIALHLNFKFNSAELENEVRPLHSGFDNICQKLTELLEANPSYQILIDGHAGLIGTEGNNLKVSKRRAAFVSDKLLTYAQDKQAIEPRLITRYFGKSALLKGDASNYEDTTDQSDSADIAIDRRVEVRLVVPDYKVTLPPSRTGTMKLEGYHQIWQSFMLEVDTQKKELWMSTFDAIAGVALLTPAAPYAAYYFLAKETGQLMSSAADFYDDLFGQSTFEDLKQRYKTKTDLNTLGDINREVLKIYHELDHVIEKDVESDQELVQHLNSQISQQELLKRFLLRAYALNSLVELLAFVSSKQDWLTSHNELIETYRVGQFIETYVMSDEWEAPLNVSNTLAQNWVNRFKNINSRILWNGDHNLNFSLNSIDYHGVYWSNKVYGPFNSGFPVQTALYLDKMTNSLQQFCKDFDLNKQSVKKEDIGFTQLLVQETSDSDANNGVVSSWCTYKDWLEKGGQRKIGPMTRVKVQVILTAKATKSKKSVFTQVIDYRAEVTGFDVVGPSFDVLFTRKGEEGFIDPNNEITRFFKSQGSSSLSGVEFEPTFWFGANQINGVKPLCAATWLDEVSAFVKGQSAFEYLNEANEFDAMRYIFRLDKIDLPLATWNKQGNDLHEKRMHYGVQGKDYLLNETTSERKILNDRDFLIEEFVMSESTSKRDNTPQALKGDVTSILGIEIDGELRISEEWTPYDSINTFNWEKEQSFSIYVAMLGDETSHEEYDTLELNADQCQMTLKLGEQGPVIHDYMYYSGKVTIKQTTHYKTMPSGSREDVYDFELEHDSPLENSLPKFAQQALKHIEAQSGDYESILKGKKEKHLYLMRFDFSYVSPTGKRVQGLRPYGDIVDGKDLKSFILSIDSLQQTALNEAYPLSKVSLRLPQAKQIVDNKPWSEMAEEQQVFSSSAMHYWKTLDSEEKRIEWLEKWIKEKSTSLKAPEPELLQI</sequence>